<dbReference type="AlphaFoldDB" id="A0A674GXA4"/>
<dbReference type="Ensembl" id="ENSTGUT00000045019.1">
    <property type="protein sequence ID" value="ENSTGUP00000027684.1"/>
    <property type="gene ID" value="ENSTGUG00000026543.1"/>
</dbReference>
<dbReference type="GO" id="GO:1990837">
    <property type="term" value="F:sequence-specific double-stranded DNA binding"/>
    <property type="evidence" value="ECO:0007669"/>
    <property type="project" value="Ensembl"/>
</dbReference>
<feature type="compositionally biased region" description="Low complexity" evidence="1">
    <location>
        <begin position="197"/>
        <end position="206"/>
    </location>
</feature>
<reference evidence="2" key="3">
    <citation type="submission" date="2025-09" db="UniProtKB">
        <authorList>
            <consortium name="Ensembl"/>
        </authorList>
    </citation>
    <scope>IDENTIFICATION</scope>
</reference>
<keyword evidence="3" id="KW-1185">Reference proteome</keyword>
<dbReference type="GeneTree" id="ENSGT00940000160963"/>
<dbReference type="OMA" id="PRDCGPH"/>
<dbReference type="InParanoid" id="A0A674GXA4"/>
<reference evidence="2 3" key="1">
    <citation type="journal article" date="2010" name="Nature">
        <title>The genome of a songbird.</title>
        <authorList>
            <person name="Warren W.C."/>
            <person name="Clayton D.F."/>
            <person name="Ellegren H."/>
            <person name="Arnold A.P."/>
            <person name="Hillier L.W."/>
            <person name="Kunstner A."/>
            <person name="Searle S."/>
            <person name="White S."/>
            <person name="Vilella A.J."/>
            <person name="Fairley S."/>
            <person name="Heger A."/>
            <person name="Kong L."/>
            <person name="Ponting C.P."/>
            <person name="Jarvis E.D."/>
            <person name="Mello C.V."/>
            <person name="Minx P."/>
            <person name="Lovell P."/>
            <person name="Velho T.A."/>
            <person name="Ferris M."/>
            <person name="Balakrishnan C.N."/>
            <person name="Sinha S."/>
            <person name="Blatti C."/>
            <person name="London S.E."/>
            <person name="Li Y."/>
            <person name="Lin Y.C."/>
            <person name="George J."/>
            <person name="Sweedler J."/>
            <person name="Southey B."/>
            <person name="Gunaratne P."/>
            <person name="Watson M."/>
            <person name="Nam K."/>
            <person name="Backstrom N."/>
            <person name="Smeds L."/>
            <person name="Nabholz B."/>
            <person name="Itoh Y."/>
            <person name="Whitney O."/>
            <person name="Pfenning A.R."/>
            <person name="Howard J."/>
            <person name="Volker M."/>
            <person name="Skinner B.M."/>
            <person name="Griffin D.K."/>
            <person name="Ye L."/>
            <person name="McLaren W.M."/>
            <person name="Flicek P."/>
            <person name="Quesada V."/>
            <person name="Velasco G."/>
            <person name="Lopez-Otin C."/>
            <person name="Puente X.S."/>
            <person name="Olender T."/>
            <person name="Lancet D."/>
            <person name="Smit A.F."/>
            <person name="Hubley R."/>
            <person name="Konkel M.K."/>
            <person name="Walker J.A."/>
            <person name="Batzer M.A."/>
            <person name="Gu W."/>
            <person name="Pollock D.D."/>
            <person name="Chen L."/>
            <person name="Cheng Z."/>
            <person name="Eichler E.E."/>
            <person name="Stapley J."/>
            <person name="Slate J."/>
            <person name="Ekblom R."/>
            <person name="Birkhead T."/>
            <person name="Burke T."/>
            <person name="Burt D."/>
            <person name="Scharff C."/>
            <person name="Adam I."/>
            <person name="Richard H."/>
            <person name="Sultan M."/>
            <person name="Soldatov A."/>
            <person name="Lehrach H."/>
            <person name="Edwards S.V."/>
            <person name="Yang S.P."/>
            <person name="Li X."/>
            <person name="Graves T."/>
            <person name="Fulton L."/>
            <person name="Nelson J."/>
            <person name="Chinwalla A."/>
            <person name="Hou S."/>
            <person name="Mardis E.R."/>
            <person name="Wilson R.K."/>
        </authorList>
    </citation>
    <scope>NUCLEOTIDE SEQUENCE [LARGE SCALE GENOMIC DNA]</scope>
</reference>
<feature type="region of interest" description="Disordered" evidence="1">
    <location>
        <begin position="193"/>
        <end position="216"/>
    </location>
</feature>
<feature type="region of interest" description="Disordered" evidence="1">
    <location>
        <begin position="1"/>
        <end position="38"/>
    </location>
</feature>
<organism evidence="2 3">
    <name type="scientific">Taeniopygia guttata</name>
    <name type="common">Zebra finch</name>
    <name type="synonym">Poephila guttata</name>
    <dbReference type="NCBI Taxonomy" id="59729"/>
    <lineage>
        <taxon>Eukaryota</taxon>
        <taxon>Metazoa</taxon>
        <taxon>Chordata</taxon>
        <taxon>Craniata</taxon>
        <taxon>Vertebrata</taxon>
        <taxon>Euteleostomi</taxon>
        <taxon>Archelosauria</taxon>
        <taxon>Archosauria</taxon>
        <taxon>Dinosauria</taxon>
        <taxon>Saurischia</taxon>
        <taxon>Theropoda</taxon>
        <taxon>Coelurosauria</taxon>
        <taxon>Aves</taxon>
        <taxon>Neognathae</taxon>
        <taxon>Neoaves</taxon>
        <taxon>Telluraves</taxon>
        <taxon>Australaves</taxon>
        <taxon>Passeriformes</taxon>
        <taxon>Passeroidea</taxon>
        <taxon>Estrildidae</taxon>
        <taxon>Estrildinae</taxon>
        <taxon>Taeniopygia</taxon>
    </lineage>
</organism>
<gene>
    <name evidence="2" type="primary">ETV3</name>
</gene>
<evidence type="ECO:0000313" key="2">
    <source>
        <dbReference type="Ensembl" id="ENSTGUP00000027684.1"/>
    </source>
</evidence>
<feature type="compositionally biased region" description="Basic and acidic residues" evidence="1">
    <location>
        <begin position="359"/>
        <end position="378"/>
    </location>
</feature>
<dbReference type="GO" id="GO:0005654">
    <property type="term" value="C:nucleoplasm"/>
    <property type="evidence" value="ECO:0007669"/>
    <property type="project" value="Ensembl"/>
</dbReference>
<feature type="region of interest" description="Disordered" evidence="1">
    <location>
        <begin position="63"/>
        <end position="174"/>
    </location>
</feature>
<protein>
    <submittedName>
        <fullName evidence="2">ETS variant transcription factor 3</fullName>
    </submittedName>
</protein>
<accession>A0A674GXA4</accession>
<evidence type="ECO:0000256" key="1">
    <source>
        <dbReference type="SAM" id="MobiDB-lite"/>
    </source>
</evidence>
<sequence>MRSPLGSELSPGHFKPSPRLPLHPHGSQPAPAPAPKPLTVFSLFPLFLPRQAWSRRARRRCLHGPRPASHFPPLEPHRRGEEAVGAPSRRGHAAARRTREALGPTPRGKPEPAELEESGPDLAPECLAPVARGGPAARRPRGPKSQARGGADRSFSAARRVPPSTPHSPFAVSPLPGRPGVLNVPISPALSLTPTLSPTAPRRGSAPSPPPAAAAFSFNPEEMKHYLHSQACSVFNYHLSPRTFPRYPLVVPPLQCPVPAWRSRRSSPSSCSRRPPAARTASAWESPRPPARPRVKVEPAAPDQEQQQHGGGGGGGEGPAEGGGGGRGGEGGGVRPPGGPGVGARRGSARLVRGRRAREKAPRECPGEAGGQERREDALMPPKLRLKRRWNGDSRQEAPRFPAQRDLAPAQSRGRRLRHLIPAGAHKPWRHPEQRPCIYVARLPSSSGFSGEGGGPGLGIFREFRGWEKGGGRQLRALCCFCC</sequence>
<evidence type="ECO:0000313" key="3">
    <source>
        <dbReference type="Proteomes" id="UP000007754"/>
    </source>
</evidence>
<feature type="compositionally biased region" description="Low complexity" evidence="1">
    <location>
        <begin position="260"/>
        <end position="283"/>
    </location>
</feature>
<feature type="region of interest" description="Disordered" evidence="1">
    <location>
        <begin position="260"/>
        <end position="414"/>
    </location>
</feature>
<feature type="compositionally biased region" description="Gly residues" evidence="1">
    <location>
        <begin position="309"/>
        <end position="344"/>
    </location>
</feature>
<proteinExistence type="predicted"/>
<dbReference type="Proteomes" id="UP000007754">
    <property type="component" value="Chromosome 25"/>
</dbReference>
<feature type="compositionally biased region" description="Low complexity" evidence="1">
    <location>
        <begin position="128"/>
        <end position="137"/>
    </location>
</feature>
<reference evidence="2" key="2">
    <citation type="submission" date="2025-08" db="UniProtKB">
        <authorList>
            <consortium name="Ensembl"/>
        </authorList>
    </citation>
    <scope>IDENTIFICATION</scope>
</reference>
<name>A0A674GXA4_TAEGU</name>